<feature type="compositionally biased region" description="Basic and acidic residues" evidence="1">
    <location>
        <begin position="1081"/>
        <end position="1099"/>
    </location>
</feature>
<feature type="compositionally biased region" description="Low complexity" evidence="1">
    <location>
        <begin position="524"/>
        <end position="548"/>
    </location>
</feature>
<feature type="compositionally biased region" description="Basic and acidic residues" evidence="1">
    <location>
        <begin position="766"/>
        <end position="826"/>
    </location>
</feature>
<evidence type="ECO:0000313" key="2">
    <source>
        <dbReference type="EMBL" id="GAW07361.1"/>
    </source>
</evidence>
<keyword evidence="3" id="KW-1185">Reference proteome</keyword>
<feature type="compositionally biased region" description="Low complexity" evidence="1">
    <location>
        <begin position="299"/>
        <end position="316"/>
    </location>
</feature>
<protein>
    <submittedName>
        <fullName evidence="2">Reticulocyte-binding protein 2 like partial</fullName>
    </submittedName>
</protein>
<evidence type="ECO:0000256" key="1">
    <source>
        <dbReference type="SAM" id="MobiDB-lite"/>
    </source>
</evidence>
<feature type="compositionally biased region" description="Polar residues" evidence="1">
    <location>
        <begin position="1210"/>
        <end position="1234"/>
    </location>
</feature>
<feature type="region of interest" description="Disordered" evidence="1">
    <location>
        <begin position="1132"/>
        <end position="1349"/>
    </location>
</feature>
<dbReference type="PROSITE" id="PS50330">
    <property type="entry name" value="UIM"/>
    <property type="match status" value="1"/>
</dbReference>
<feature type="region of interest" description="Disordered" evidence="1">
    <location>
        <begin position="1014"/>
        <end position="1067"/>
    </location>
</feature>
<comment type="caution">
    <text evidence="2">The sequence shown here is derived from an EMBL/GenBank/DDBJ whole genome shotgun (WGS) entry which is preliminary data.</text>
</comment>
<feature type="region of interest" description="Disordered" evidence="1">
    <location>
        <begin position="175"/>
        <end position="402"/>
    </location>
</feature>
<feature type="compositionally biased region" description="Low complexity" evidence="1">
    <location>
        <begin position="27"/>
        <end position="38"/>
    </location>
</feature>
<dbReference type="EMBL" id="BDGU01000423">
    <property type="protein sequence ID" value="GAW07361.1"/>
    <property type="molecule type" value="Genomic_DNA"/>
</dbReference>
<evidence type="ECO:0000313" key="3">
    <source>
        <dbReference type="Proteomes" id="UP000188533"/>
    </source>
</evidence>
<organism evidence="2 3">
    <name type="scientific">Lentinula edodes</name>
    <name type="common">Shiitake mushroom</name>
    <name type="synonym">Lentinus edodes</name>
    <dbReference type="NCBI Taxonomy" id="5353"/>
    <lineage>
        <taxon>Eukaryota</taxon>
        <taxon>Fungi</taxon>
        <taxon>Dikarya</taxon>
        <taxon>Basidiomycota</taxon>
        <taxon>Agaricomycotina</taxon>
        <taxon>Agaricomycetes</taxon>
        <taxon>Agaricomycetidae</taxon>
        <taxon>Agaricales</taxon>
        <taxon>Marasmiineae</taxon>
        <taxon>Omphalotaceae</taxon>
        <taxon>Lentinula</taxon>
    </lineage>
</organism>
<feature type="compositionally biased region" description="Basic and acidic residues" evidence="1">
    <location>
        <begin position="837"/>
        <end position="934"/>
    </location>
</feature>
<feature type="compositionally biased region" description="Acidic residues" evidence="1">
    <location>
        <begin position="692"/>
        <end position="711"/>
    </location>
</feature>
<feature type="compositionally biased region" description="Polar residues" evidence="1">
    <location>
        <begin position="607"/>
        <end position="619"/>
    </location>
</feature>
<feature type="compositionally biased region" description="Basic and acidic residues" evidence="1">
    <location>
        <begin position="40"/>
        <end position="49"/>
    </location>
</feature>
<feature type="compositionally biased region" description="Polar residues" evidence="1">
    <location>
        <begin position="437"/>
        <end position="469"/>
    </location>
</feature>
<dbReference type="Proteomes" id="UP000188533">
    <property type="component" value="Unassembled WGS sequence"/>
</dbReference>
<accession>A0A1Q3EJJ0</accession>
<sequence length="1470" mass="168537">MIGRAASLFSEQCAYTEHEAVFGCSMSSPLSSASAASRAIRRDPDLEPDEQWKENLKAEIERNLTSMVKDAETQLKENLEKNPDDSERLRREFSVAMDNIRKLATEAFKEELERERHQRRWATGHELPPDLAETMKKEQQAILDQIQSGKSSNALGSNDGPIVSSVQENTIDSLNRRSSNSSVSLNMNPTPPPQRSERNQRATLLEPDPEPPSEEDTDEESDTDAARKRHIRSQPIMPPPKFRNDDDSGVKRSSLEAASVNLNRIPRPYSSSSSTPPKISPEVWHPPELASDRSQRRNSTASVRSTGSTSTGSRRPTIVDTIPEIRPVVNSNSDISTKVEQERERQLGRRRTLDNMKGPSSSSSAVYVNDPPGTSPTTSNIVSSSPSKTRPPPPPLETKPIYRKASFVQENPAQLYRKTSFVHEAGPRNFDKVPIRTRSTQSHLSLSRPTEPTELYSNGESNGRTYSQTPPVSATLAYAQAAEGYNPAYPGSASYIGSTSPLTDQDTDSRIRSRRPSNDPRYIPAPSSVGPVSSPNVQYSPYQGTPSYSSPPPSHPYSSPSSRPFPQQQAPYSASPYSASHFSSQYPPYQSPSMYTTRTSDDVDATSYGNGSSHQQRAWSGNGPMAAPMSALPDTRHHSMRSSSASQEGWRLWSQHHPSQPQSLHSSMSNNNLREGKMPDRNQPVPTYTNDLVDDPEGSEEGSETMTDSESEDSHHQPTSTLSSSTSFSSPRHHIPYPTPKPNAKLQRSTVNEPDVDSLEYQQMLARERKMRAAEAAKAVETEEARKKELARQAEVSRVEEAKIREESMQREAARAAEEARKQKLADEEEEAARRRKEQEAQRKKEAEMKRKESARRKEEEKRKREEEERNKAEEKRREEEQRKRAEDEAKRKEEEDIRIRKIEEEEARLAQAKEEARIEEERRERLRRDEDELRRREDEIRKKEEELQRKLMVEKQREFERLEKEARRKEAEAKKREKIARLREEEAQKREVEIKQRERQLRLAEEELQRREQAAQEEALRREQEKAAQEAEVREEQERLAREEQERVARGEQERLAREEQERLAREEQARLVREERERLVREEQEREEQERRAKADAEQILLQQRIRKEEQERIESDIAWKEHERRKAEAAKAAALKEEHAIANRKRQENERMRIEDEAKRKEHERRRQEEARKRESEKMAQQEEFRRREEEIRNRKRQDSAAAWENWTGSTSPGYQSQPNTPLSSANANGGTNTAQRSNSTTSASASGWSTNPAWSKTRSTSSSASASASHTSNPPPSSASSIPTPKPRSGSTGAAGSTSSSATPITEEQWQRRHEEQFQAQQARFRQEQERKERERMAKSSQVKGPDELIKTFEHHARLWEKLPEYTELRWDVFPWPMLTKPSSPEDITYAAVYAYLSSPYHPEKDKPQKDRIKEQIRRWHPDRFETKLLPKVIEEDKVKVKEGAGSVVRNLNSLLTKSNTPSFFD</sequence>
<feature type="compositionally biased region" description="Acidic residues" evidence="1">
    <location>
        <begin position="207"/>
        <end position="223"/>
    </location>
</feature>
<feature type="region of interest" description="Disordered" evidence="1">
    <location>
        <begin position="1081"/>
        <end position="1101"/>
    </location>
</feature>
<feature type="region of interest" description="Disordered" evidence="1">
    <location>
        <begin position="27"/>
        <end position="49"/>
    </location>
</feature>
<feature type="region of interest" description="Disordered" evidence="1">
    <location>
        <begin position="489"/>
        <end position="934"/>
    </location>
</feature>
<proteinExistence type="predicted"/>
<feature type="compositionally biased region" description="Low complexity" evidence="1">
    <location>
        <begin position="266"/>
        <end position="281"/>
    </location>
</feature>
<feature type="compositionally biased region" description="Polar residues" evidence="1">
    <location>
        <begin position="495"/>
        <end position="504"/>
    </location>
</feature>
<feature type="compositionally biased region" description="Basic and acidic residues" evidence="1">
    <location>
        <begin position="1329"/>
        <end position="1342"/>
    </location>
</feature>
<dbReference type="InterPro" id="IPR003903">
    <property type="entry name" value="UIM_dom"/>
</dbReference>
<gene>
    <name evidence="2" type="ORF">LENED_009347</name>
</gene>
<feature type="compositionally biased region" description="Low complexity" evidence="1">
    <location>
        <begin position="1235"/>
        <end position="1307"/>
    </location>
</feature>
<feature type="compositionally biased region" description="Basic and acidic residues" evidence="1">
    <location>
        <begin position="242"/>
        <end position="254"/>
    </location>
</feature>
<reference evidence="2 3" key="2">
    <citation type="submission" date="2017-02" db="EMBL/GenBank/DDBJ databases">
        <title>A genome survey and senescence transcriptome analysis in Lentinula edodes.</title>
        <authorList>
            <person name="Sakamoto Y."/>
            <person name="Nakade K."/>
            <person name="Sato S."/>
            <person name="Yoshida Y."/>
            <person name="Miyazaki K."/>
            <person name="Natsume S."/>
            <person name="Konno N."/>
        </authorList>
    </citation>
    <scope>NUCLEOTIDE SEQUENCE [LARGE SCALE GENOMIC DNA]</scope>
    <source>
        <strain evidence="2 3">NBRC 111202</strain>
    </source>
</reference>
<dbReference type="STRING" id="5353.A0A1Q3EJJ0"/>
<feature type="compositionally biased region" description="Low complexity" evidence="1">
    <location>
        <begin position="556"/>
        <end position="593"/>
    </location>
</feature>
<name>A0A1Q3EJJ0_LENED</name>
<feature type="compositionally biased region" description="Low complexity" evidence="1">
    <location>
        <begin position="719"/>
        <end position="730"/>
    </location>
</feature>
<feature type="compositionally biased region" description="Basic and acidic residues" evidence="1">
    <location>
        <begin position="337"/>
        <end position="354"/>
    </location>
</feature>
<feature type="compositionally biased region" description="Basic and acidic residues" evidence="1">
    <location>
        <begin position="1132"/>
        <end position="1202"/>
    </location>
</feature>
<feature type="compositionally biased region" description="Low complexity" evidence="1">
    <location>
        <begin position="655"/>
        <end position="669"/>
    </location>
</feature>
<reference evidence="2 3" key="1">
    <citation type="submission" date="2016-08" db="EMBL/GenBank/DDBJ databases">
        <authorList>
            <consortium name="Lentinula edodes genome sequencing consortium"/>
            <person name="Sakamoto Y."/>
            <person name="Nakade K."/>
            <person name="Sato S."/>
            <person name="Yoshida Y."/>
            <person name="Miyazaki K."/>
            <person name="Natsume S."/>
            <person name="Konno N."/>
        </authorList>
    </citation>
    <scope>NUCLEOTIDE SEQUENCE [LARGE SCALE GENOMIC DNA]</scope>
    <source>
        <strain evidence="2 3">NBRC 111202</strain>
    </source>
</reference>
<feature type="compositionally biased region" description="Low complexity" evidence="1">
    <location>
        <begin position="176"/>
        <end position="186"/>
    </location>
</feature>
<feature type="region of interest" description="Disordered" evidence="1">
    <location>
        <begin position="434"/>
        <end position="469"/>
    </location>
</feature>